<name>A0A9N9JUD8_9GLOM</name>
<comment type="caution">
    <text evidence="1">The sequence shown here is derived from an EMBL/GenBank/DDBJ whole genome shotgun (WGS) entry which is preliminary data.</text>
</comment>
<dbReference type="OrthoDB" id="2445632at2759"/>
<accession>A0A9N9JUD8</accession>
<dbReference type="EMBL" id="CAJVPY010031141">
    <property type="protein sequence ID" value="CAG8796183.1"/>
    <property type="molecule type" value="Genomic_DNA"/>
</dbReference>
<feature type="non-terminal residue" evidence="1">
    <location>
        <position position="1"/>
    </location>
</feature>
<proteinExistence type="predicted"/>
<dbReference type="Proteomes" id="UP000789405">
    <property type="component" value="Unassembled WGS sequence"/>
</dbReference>
<reference evidence="1" key="1">
    <citation type="submission" date="2021-06" db="EMBL/GenBank/DDBJ databases">
        <authorList>
            <person name="Kallberg Y."/>
            <person name="Tangrot J."/>
            <person name="Rosling A."/>
        </authorList>
    </citation>
    <scope>NUCLEOTIDE SEQUENCE</scope>
    <source>
        <strain evidence="1">MA453B</strain>
    </source>
</reference>
<evidence type="ECO:0000313" key="2">
    <source>
        <dbReference type="Proteomes" id="UP000789405"/>
    </source>
</evidence>
<gene>
    <name evidence="1" type="ORF">DERYTH_LOCUS22427</name>
</gene>
<evidence type="ECO:0000313" key="1">
    <source>
        <dbReference type="EMBL" id="CAG8796183.1"/>
    </source>
</evidence>
<sequence>QDIPIIWWNSIEPEPNYLQELAIKILAIVPNSTSCERNFSLLNWLTRNRRIQLDIQKLESISKLCIFYNSNTKKELSYFASKISEKEVLEILNQTNTKTFEKVLEKEGFDKKELFLNNKIFSDENNDDDDDLLEISNENLEYFSEENQIFGQDEYDWNPEDLLISDDD</sequence>
<protein>
    <submittedName>
        <fullName evidence="1">13652_t:CDS:1</fullName>
    </submittedName>
</protein>
<dbReference type="InterPro" id="IPR012337">
    <property type="entry name" value="RNaseH-like_sf"/>
</dbReference>
<organism evidence="1 2">
    <name type="scientific">Dentiscutata erythropus</name>
    <dbReference type="NCBI Taxonomy" id="1348616"/>
    <lineage>
        <taxon>Eukaryota</taxon>
        <taxon>Fungi</taxon>
        <taxon>Fungi incertae sedis</taxon>
        <taxon>Mucoromycota</taxon>
        <taxon>Glomeromycotina</taxon>
        <taxon>Glomeromycetes</taxon>
        <taxon>Diversisporales</taxon>
        <taxon>Gigasporaceae</taxon>
        <taxon>Dentiscutata</taxon>
    </lineage>
</organism>
<feature type="non-terminal residue" evidence="1">
    <location>
        <position position="168"/>
    </location>
</feature>
<keyword evidence="2" id="KW-1185">Reference proteome</keyword>
<dbReference type="SUPFAM" id="SSF53098">
    <property type="entry name" value="Ribonuclease H-like"/>
    <property type="match status" value="1"/>
</dbReference>
<dbReference type="AlphaFoldDB" id="A0A9N9JUD8"/>